<evidence type="ECO:0008006" key="5">
    <source>
        <dbReference type="Google" id="ProtNLM"/>
    </source>
</evidence>
<sequence length="401" mass="41045">MPSRRRLPLALTALSIAVGGGLIAVALSPTDTAPATVSAPAPSVSPTESIGPAAYVTSPAPKPSVAPKSSTPPDNGLHVDCAKGDDGNSGTLAKPLRSIRAATSRASGRGSVIELARGCTWPTTVDLRGDGTRLTAYGTGPLPIIDGTGADADSVVVLSGENQVAENIRVTNATANAIEIQGEDSAVRSSTVDHAGVGVLLKARGASADRVTVSDLHMVLDTPGGDDDYGAIGFAVQAGDVEIGHSSCTACRAPSNDYGYDGGFVEVWNYADRLDVHDNTGSDIQGILEIGGDRTDSSAQGITLRDNTFRDSHGGLVLHTEGTFAVAAARIAITGNTITSTGPQDPPILDGDLSQVTFDGNTVSTASFVSHSAPARHRDNRITLRGGAELGYPRDSTERLS</sequence>
<gene>
    <name evidence="3" type="ORF">SAMN05421748_12635</name>
</gene>
<feature type="chain" id="PRO_5039508814" description="Right handed beta helix region" evidence="2">
    <location>
        <begin position="25"/>
        <end position="401"/>
    </location>
</feature>
<dbReference type="SUPFAM" id="SSF51126">
    <property type="entry name" value="Pectin lyase-like"/>
    <property type="match status" value="1"/>
</dbReference>
<evidence type="ECO:0000256" key="2">
    <source>
        <dbReference type="SAM" id="SignalP"/>
    </source>
</evidence>
<evidence type="ECO:0000313" key="4">
    <source>
        <dbReference type="Proteomes" id="UP000219612"/>
    </source>
</evidence>
<feature type="compositionally biased region" description="Low complexity" evidence="1">
    <location>
        <begin position="56"/>
        <end position="73"/>
    </location>
</feature>
<dbReference type="RefSeq" id="WP_097327027.1">
    <property type="nucleotide sequence ID" value="NZ_OBDY01000026.1"/>
</dbReference>
<dbReference type="OrthoDB" id="3333873at2"/>
<dbReference type="AlphaFoldDB" id="A0A285JUT2"/>
<dbReference type="EMBL" id="OBDY01000026">
    <property type="protein sequence ID" value="SNY64080.1"/>
    <property type="molecule type" value="Genomic_DNA"/>
</dbReference>
<reference evidence="3 4" key="1">
    <citation type="submission" date="2017-09" db="EMBL/GenBank/DDBJ databases">
        <authorList>
            <person name="Ehlers B."/>
            <person name="Leendertz F.H."/>
        </authorList>
    </citation>
    <scope>NUCLEOTIDE SEQUENCE [LARGE SCALE GENOMIC DNA]</scope>
    <source>
        <strain evidence="3 4">CGMCC 4.6857</strain>
    </source>
</reference>
<evidence type="ECO:0000256" key="1">
    <source>
        <dbReference type="SAM" id="MobiDB-lite"/>
    </source>
</evidence>
<proteinExistence type="predicted"/>
<protein>
    <recommendedName>
        <fullName evidence="5">Right handed beta helix region</fullName>
    </recommendedName>
</protein>
<feature type="region of interest" description="Disordered" evidence="1">
    <location>
        <begin position="32"/>
        <end position="93"/>
    </location>
</feature>
<accession>A0A285JUT2</accession>
<keyword evidence="2" id="KW-0732">Signal</keyword>
<feature type="compositionally biased region" description="Low complexity" evidence="1">
    <location>
        <begin position="32"/>
        <end position="47"/>
    </location>
</feature>
<dbReference type="InterPro" id="IPR006626">
    <property type="entry name" value="PbH1"/>
</dbReference>
<feature type="signal peptide" evidence="2">
    <location>
        <begin position="1"/>
        <end position="24"/>
    </location>
</feature>
<name>A0A285JUT2_9ACTN</name>
<evidence type="ECO:0000313" key="3">
    <source>
        <dbReference type="EMBL" id="SNY64080.1"/>
    </source>
</evidence>
<keyword evidence="4" id="KW-1185">Reference proteome</keyword>
<organism evidence="3 4">
    <name type="scientific">Paractinoplanes atraurantiacus</name>
    <dbReference type="NCBI Taxonomy" id="1036182"/>
    <lineage>
        <taxon>Bacteria</taxon>
        <taxon>Bacillati</taxon>
        <taxon>Actinomycetota</taxon>
        <taxon>Actinomycetes</taxon>
        <taxon>Micromonosporales</taxon>
        <taxon>Micromonosporaceae</taxon>
        <taxon>Paractinoplanes</taxon>
    </lineage>
</organism>
<dbReference type="InterPro" id="IPR011050">
    <property type="entry name" value="Pectin_lyase_fold/virulence"/>
</dbReference>
<dbReference type="Gene3D" id="2.160.20.10">
    <property type="entry name" value="Single-stranded right-handed beta-helix, Pectin lyase-like"/>
    <property type="match status" value="1"/>
</dbReference>
<dbReference type="InterPro" id="IPR012334">
    <property type="entry name" value="Pectin_lyas_fold"/>
</dbReference>
<dbReference type="Proteomes" id="UP000219612">
    <property type="component" value="Unassembled WGS sequence"/>
</dbReference>
<dbReference type="SMART" id="SM00710">
    <property type="entry name" value="PbH1"/>
    <property type="match status" value="3"/>
</dbReference>